<dbReference type="VEuPathDB" id="FungiDB:A1O9_07469"/>
<dbReference type="HOGENOM" id="CLU_1635401_0_0_1"/>
<organism evidence="2 3">
    <name type="scientific">Exophiala aquamarina CBS 119918</name>
    <dbReference type="NCBI Taxonomy" id="1182545"/>
    <lineage>
        <taxon>Eukaryota</taxon>
        <taxon>Fungi</taxon>
        <taxon>Dikarya</taxon>
        <taxon>Ascomycota</taxon>
        <taxon>Pezizomycotina</taxon>
        <taxon>Eurotiomycetes</taxon>
        <taxon>Chaetothyriomycetidae</taxon>
        <taxon>Chaetothyriales</taxon>
        <taxon>Herpotrichiellaceae</taxon>
        <taxon>Exophiala</taxon>
    </lineage>
</organism>
<evidence type="ECO:0000256" key="1">
    <source>
        <dbReference type="ARBA" id="ARBA00010617"/>
    </source>
</evidence>
<dbReference type="GO" id="GO:0005506">
    <property type="term" value="F:iron ion binding"/>
    <property type="evidence" value="ECO:0007669"/>
    <property type="project" value="InterPro"/>
</dbReference>
<proteinExistence type="inferred from homology"/>
<gene>
    <name evidence="2" type="ORF">A1O9_07469</name>
</gene>
<comment type="similarity">
    <text evidence="1">Belongs to the cytochrome P450 family.</text>
</comment>
<reference evidence="2 3" key="1">
    <citation type="submission" date="2013-03" db="EMBL/GenBank/DDBJ databases">
        <title>The Genome Sequence of Exophiala aquamarina CBS 119918.</title>
        <authorList>
            <consortium name="The Broad Institute Genomics Platform"/>
            <person name="Cuomo C."/>
            <person name="de Hoog S."/>
            <person name="Gorbushina A."/>
            <person name="Walker B."/>
            <person name="Young S.K."/>
            <person name="Zeng Q."/>
            <person name="Gargeya S."/>
            <person name="Fitzgerald M."/>
            <person name="Haas B."/>
            <person name="Abouelleil A."/>
            <person name="Allen A.W."/>
            <person name="Alvarado L."/>
            <person name="Arachchi H.M."/>
            <person name="Berlin A.M."/>
            <person name="Chapman S.B."/>
            <person name="Gainer-Dewar J."/>
            <person name="Goldberg J."/>
            <person name="Griggs A."/>
            <person name="Gujja S."/>
            <person name="Hansen M."/>
            <person name="Howarth C."/>
            <person name="Imamovic A."/>
            <person name="Ireland A."/>
            <person name="Larimer J."/>
            <person name="McCowan C."/>
            <person name="Murphy C."/>
            <person name="Pearson M."/>
            <person name="Poon T.W."/>
            <person name="Priest M."/>
            <person name="Roberts A."/>
            <person name="Saif S."/>
            <person name="Shea T."/>
            <person name="Sisk P."/>
            <person name="Sykes S."/>
            <person name="Wortman J."/>
            <person name="Nusbaum C."/>
            <person name="Birren B."/>
        </authorList>
    </citation>
    <scope>NUCLEOTIDE SEQUENCE [LARGE SCALE GENOMIC DNA]</scope>
    <source>
        <strain evidence="2 3">CBS 119918</strain>
    </source>
</reference>
<dbReference type="Gene3D" id="1.10.630.10">
    <property type="entry name" value="Cytochrome P450"/>
    <property type="match status" value="2"/>
</dbReference>
<dbReference type="GO" id="GO:0020037">
    <property type="term" value="F:heme binding"/>
    <property type="evidence" value="ECO:0007669"/>
    <property type="project" value="InterPro"/>
</dbReference>
<dbReference type="PANTHER" id="PTHR24305">
    <property type="entry name" value="CYTOCHROME P450"/>
    <property type="match status" value="1"/>
</dbReference>
<evidence type="ECO:0000313" key="2">
    <source>
        <dbReference type="EMBL" id="KEF55889.1"/>
    </source>
</evidence>
<dbReference type="SUPFAM" id="SSF48264">
    <property type="entry name" value="Cytochrome P450"/>
    <property type="match status" value="1"/>
</dbReference>
<dbReference type="AlphaFoldDB" id="A0A072P704"/>
<dbReference type="InterPro" id="IPR036396">
    <property type="entry name" value="Cyt_P450_sf"/>
</dbReference>
<dbReference type="EMBL" id="AMGV01000006">
    <property type="protein sequence ID" value="KEF55889.1"/>
    <property type="molecule type" value="Genomic_DNA"/>
</dbReference>
<keyword evidence="3" id="KW-1185">Reference proteome</keyword>
<dbReference type="GO" id="GO:0016705">
    <property type="term" value="F:oxidoreductase activity, acting on paired donors, with incorporation or reduction of molecular oxygen"/>
    <property type="evidence" value="ECO:0007669"/>
    <property type="project" value="InterPro"/>
</dbReference>
<dbReference type="RefSeq" id="XP_013258479.1">
    <property type="nucleotide sequence ID" value="XM_013403025.1"/>
</dbReference>
<name>A0A072P704_9EURO</name>
<comment type="caution">
    <text evidence="2">The sequence shown here is derived from an EMBL/GenBank/DDBJ whole genome shotgun (WGS) entry which is preliminary data.</text>
</comment>
<dbReference type="STRING" id="1182545.A0A072P704"/>
<dbReference type="OrthoDB" id="3934656at2759"/>
<dbReference type="Proteomes" id="UP000027920">
    <property type="component" value="Unassembled WGS sequence"/>
</dbReference>
<accession>A0A072P704</accession>
<sequence length="162" mass="18515">MGLMRAIHIYLVHSANVGIYSEWHPIISYIKVLLGIPMMQYMVDFCQKHITERLDATKFETRVTRQDDDFLAKLLTLHSGDPVKFTIYHVLMSCFTNIGAVSDTTSISMAAVMYHLMKNAEAIVGVNSWVAHRNKDVFGADADTYRPERWLESAKRASKMEK</sequence>
<dbReference type="InterPro" id="IPR050121">
    <property type="entry name" value="Cytochrome_P450_monoxygenase"/>
</dbReference>
<evidence type="ECO:0008006" key="4">
    <source>
        <dbReference type="Google" id="ProtNLM"/>
    </source>
</evidence>
<protein>
    <recommendedName>
        <fullName evidence="4">Cytochrome P450 oxidoreductase</fullName>
    </recommendedName>
</protein>
<evidence type="ECO:0000313" key="3">
    <source>
        <dbReference type="Proteomes" id="UP000027920"/>
    </source>
</evidence>
<dbReference type="InterPro" id="IPR001128">
    <property type="entry name" value="Cyt_P450"/>
</dbReference>
<dbReference type="GeneID" id="25282383"/>
<dbReference type="GO" id="GO:0004497">
    <property type="term" value="F:monooxygenase activity"/>
    <property type="evidence" value="ECO:0007669"/>
    <property type="project" value="InterPro"/>
</dbReference>
<dbReference type="Pfam" id="PF00067">
    <property type="entry name" value="p450"/>
    <property type="match status" value="1"/>
</dbReference>
<dbReference type="PANTHER" id="PTHR24305:SF166">
    <property type="entry name" value="CYTOCHROME P450 12A4, MITOCHONDRIAL-RELATED"/>
    <property type="match status" value="1"/>
</dbReference>